<dbReference type="KEGG" id="tng:GSTEN00026557G001"/>
<comment type="caution">
    <text evidence="1">The sequence shown here is derived from an EMBL/GenBank/DDBJ whole genome shotgun (WGS) entry which is preliminary data.</text>
</comment>
<gene>
    <name evidence="1" type="ORF">GSTENG00026557001</name>
</gene>
<organism evidence="1">
    <name type="scientific">Tetraodon nigroviridis</name>
    <name type="common">Spotted green pufferfish</name>
    <name type="synonym">Chelonodon nigroviridis</name>
    <dbReference type="NCBI Taxonomy" id="99883"/>
    <lineage>
        <taxon>Eukaryota</taxon>
        <taxon>Metazoa</taxon>
        <taxon>Chordata</taxon>
        <taxon>Craniata</taxon>
        <taxon>Vertebrata</taxon>
        <taxon>Euteleostomi</taxon>
        <taxon>Actinopterygii</taxon>
        <taxon>Neopterygii</taxon>
        <taxon>Teleostei</taxon>
        <taxon>Neoteleostei</taxon>
        <taxon>Acanthomorphata</taxon>
        <taxon>Eupercaria</taxon>
        <taxon>Tetraodontiformes</taxon>
        <taxon>Tetradontoidea</taxon>
        <taxon>Tetraodontidae</taxon>
        <taxon>Tetraodon</taxon>
    </lineage>
</organism>
<accession>Q4RZB8</accession>
<dbReference type="EMBL" id="CAAE01014944">
    <property type="protein sequence ID" value="CAG06264.1"/>
    <property type="molecule type" value="Genomic_DNA"/>
</dbReference>
<evidence type="ECO:0000313" key="1">
    <source>
        <dbReference type="EMBL" id="CAG06264.1"/>
    </source>
</evidence>
<reference evidence="1" key="2">
    <citation type="submission" date="2004-02" db="EMBL/GenBank/DDBJ databases">
        <authorList>
            <consortium name="Genoscope"/>
            <consortium name="Whitehead Institute Centre for Genome Research"/>
        </authorList>
    </citation>
    <scope>NUCLEOTIDE SEQUENCE</scope>
</reference>
<reference evidence="1" key="1">
    <citation type="journal article" date="2004" name="Nature">
        <title>Genome duplication in the teleost fish Tetraodon nigroviridis reveals the early vertebrate proto-karyotype.</title>
        <authorList>
            <person name="Jaillon O."/>
            <person name="Aury J.-M."/>
            <person name="Brunet F."/>
            <person name="Petit J.-L."/>
            <person name="Stange-Thomann N."/>
            <person name="Mauceli E."/>
            <person name="Bouneau L."/>
            <person name="Fischer C."/>
            <person name="Ozouf-Costaz C."/>
            <person name="Bernot A."/>
            <person name="Nicaud S."/>
            <person name="Jaffe D."/>
            <person name="Fisher S."/>
            <person name="Lutfalla G."/>
            <person name="Dossat C."/>
            <person name="Segurens B."/>
            <person name="Dasilva C."/>
            <person name="Salanoubat M."/>
            <person name="Levy M."/>
            <person name="Boudet N."/>
            <person name="Castellano S."/>
            <person name="Anthouard V."/>
            <person name="Jubin C."/>
            <person name="Castelli V."/>
            <person name="Katinka M."/>
            <person name="Vacherie B."/>
            <person name="Biemont C."/>
            <person name="Skalli Z."/>
            <person name="Cattolico L."/>
            <person name="Poulain J."/>
            <person name="De Berardinis V."/>
            <person name="Cruaud C."/>
            <person name="Duprat S."/>
            <person name="Brottier P."/>
            <person name="Coutanceau J.-P."/>
            <person name="Gouzy J."/>
            <person name="Parra G."/>
            <person name="Lardier G."/>
            <person name="Chapple C."/>
            <person name="McKernan K.J."/>
            <person name="McEwan P."/>
            <person name="Bosak S."/>
            <person name="Kellis M."/>
            <person name="Volff J.-N."/>
            <person name="Guigo R."/>
            <person name="Zody M.C."/>
            <person name="Mesirov J."/>
            <person name="Lindblad-Toh K."/>
            <person name="Birren B."/>
            <person name="Nusbaum C."/>
            <person name="Kahn D."/>
            <person name="Robinson-Rechavi M."/>
            <person name="Laudet V."/>
            <person name="Schachter V."/>
            <person name="Quetier F."/>
            <person name="Saurin W."/>
            <person name="Scarpelli C."/>
            <person name="Wincker P."/>
            <person name="Lander E.S."/>
            <person name="Weissenbach J."/>
            <person name="Roest Crollius H."/>
        </authorList>
    </citation>
    <scope>NUCLEOTIDE SEQUENCE [LARGE SCALE GENOMIC DNA]</scope>
</reference>
<protein>
    <submittedName>
        <fullName evidence="1">(spotted green pufferfish) hypothetical protein</fullName>
    </submittedName>
</protein>
<sequence>MAGGRKDEPWSDAEDINGGEGAIERLLGDGRSQRSNSVSNQYFQAKLTLQITRDPVLDRSTGHGFSLTTNGPLLVRDVATGTAPCAVPRYHVHVVYFQVTTQLPERHNYLLEDFIRTY</sequence>
<name>Q4RZB8_TETNG</name>
<proteinExistence type="predicted"/>
<dbReference type="AlphaFoldDB" id="Q4RZB8"/>